<dbReference type="GO" id="GO:0019843">
    <property type="term" value="F:rRNA binding"/>
    <property type="evidence" value="ECO:0007669"/>
    <property type="project" value="UniProtKB-UniRule"/>
</dbReference>
<dbReference type="GO" id="GO:0003735">
    <property type="term" value="F:structural constituent of ribosome"/>
    <property type="evidence" value="ECO:0007669"/>
    <property type="project" value="InterPro"/>
</dbReference>
<evidence type="ECO:0000256" key="5">
    <source>
        <dbReference type="ARBA" id="ARBA00023274"/>
    </source>
</evidence>
<evidence type="ECO:0000313" key="9">
    <source>
        <dbReference type="Proteomes" id="UP000539953"/>
    </source>
</evidence>
<proteinExistence type="inferred from homology"/>
<keyword evidence="3 6" id="KW-0694">RNA-binding</keyword>
<evidence type="ECO:0000256" key="6">
    <source>
        <dbReference type="HAMAP-Rule" id="MF_01369"/>
    </source>
</evidence>
<evidence type="ECO:0000256" key="1">
    <source>
        <dbReference type="ARBA" id="ARBA00006700"/>
    </source>
</evidence>
<accession>A0A7W8FVU4</accession>
<evidence type="ECO:0000256" key="4">
    <source>
        <dbReference type="ARBA" id="ARBA00022980"/>
    </source>
</evidence>
<dbReference type="PANTHER" id="PTHR11620">
    <property type="entry name" value="60S RIBOSOMAL PROTEIN L23A"/>
    <property type="match status" value="1"/>
</dbReference>
<dbReference type="InterPro" id="IPR001014">
    <property type="entry name" value="Ribosomal_uL23_CS"/>
</dbReference>
<evidence type="ECO:0000313" key="8">
    <source>
        <dbReference type="EMBL" id="MBB5183533.1"/>
    </source>
</evidence>
<name>A0A7W8FVU4_9FIRM</name>
<gene>
    <name evidence="6" type="primary">rplW</name>
    <name evidence="8" type="ORF">HNQ47_001555</name>
</gene>
<evidence type="ECO:0000256" key="3">
    <source>
        <dbReference type="ARBA" id="ARBA00022884"/>
    </source>
</evidence>
<dbReference type="Pfam" id="PF00276">
    <property type="entry name" value="Ribosomal_L23"/>
    <property type="match status" value="1"/>
</dbReference>
<sequence length="97" mass="11149">MRDYRDIIIRPIITERTMKIMADDNKYTFEVRKDTNKVEVAKAIESIFNVKVVKVNISNLKSVNIRRGRYMGKTKAVKKAIVKLAEGDSIALFGDEE</sequence>
<keyword evidence="5 6" id="KW-0687">Ribonucleoprotein</keyword>
<dbReference type="SUPFAM" id="SSF54189">
    <property type="entry name" value="Ribosomal proteins S24e, L23 and L15e"/>
    <property type="match status" value="1"/>
</dbReference>
<comment type="subunit">
    <text evidence="6">Part of the 50S ribosomal subunit. Contacts protein L29, and trigger factor when it is bound to the ribosome.</text>
</comment>
<dbReference type="InterPro" id="IPR012677">
    <property type="entry name" value="Nucleotide-bd_a/b_plait_sf"/>
</dbReference>
<dbReference type="HAMAP" id="MF_01369_B">
    <property type="entry name" value="Ribosomal_uL23_B"/>
    <property type="match status" value="1"/>
</dbReference>
<keyword evidence="2 6" id="KW-0699">rRNA-binding</keyword>
<evidence type="ECO:0000256" key="7">
    <source>
        <dbReference type="RuleBase" id="RU003934"/>
    </source>
</evidence>
<dbReference type="NCBIfam" id="NF004363">
    <property type="entry name" value="PRK05738.2-4"/>
    <property type="match status" value="1"/>
</dbReference>
<comment type="similarity">
    <text evidence="1 6 7">Belongs to the universal ribosomal protein uL23 family.</text>
</comment>
<dbReference type="GO" id="GO:0006412">
    <property type="term" value="P:translation"/>
    <property type="evidence" value="ECO:0007669"/>
    <property type="project" value="UniProtKB-UniRule"/>
</dbReference>
<protein>
    <recommendedName>
        <fullName evidence="6">Large ribosomal subunit protein uL23</fullName>
    </recommendedName>
</protein>
<dbReference type="GO" id="GO:1990904">
    <property type="term" value="C:ribonucleoprotein complex"/>
    <property type="evidence" value="ECO:0007669"/>
    <property type="project" value="UniProtKB-KW"/>
</dbReference>
<dbReference type="EMBL" id="JACHHK010000005">
    <property type="protein sequence ID" value="MBB5183533.1"/>
    <property type="molecule type" value="Genomic_DNA"/>
</dbReference>
<comment type="function">
    <text evidence="6">One of the early assembly proteins it binds 23S rRNA. One of the proteins that surrounds the polypeptide exit tunnel on the outside of the ribosome. Forms the main docking site for trigger factor binding to the ribosome.</text>
</comment>
<keyword evidence="9" id="KW-1185">Reference proteome</keyword>
<evidence type="ECO:0000256" key="2">
    <source>
        <dbReference type="ARBA" id="ARBA00022730"/>
    </source>
</evidence>
<dbReference type="PROSITE" id="PS00050">
    <property type="entry name" value="RIBOSOMAL_L23"/>
    <property type="match status" value="1"/>
</dbReference>
<dbReference type="InterPro" id="IPR013025">
    <property type="entry name" value="Ribosomal_uL23-like"/>
</dbReference>
<dbReference type="RefSeq" id="WP_183328823.1">
    <property type="nucleotide sequence ID" value="NZ_JACHHK010000005.1"/>
</dbReference>
<dbReference type="InterPro" id="IPR012678">
    <property type="entry name" value="Ribosomal_uL23/eL15/eS24_sf"/>
</dbReference>
<dbReference type="AlphaFoldDB" id="A0A7W8FVU4"/>
<reference evidence="8 9" key="1">
    <citation type="submission" date="2020-08" db="EMBL/GenBank/DDBJ databases">
        <title>Genomic Encyclopedia of Type Strains, Phase IV (KMG-IV): sequencing the most valuable type-strain genomes for metagenomic binning, comparative biology and taxonomic classification.</title>
        <authorList>
            <person name="Goeker M."/>
        </authorList>
    </citation>
    <scope>NUCLEOTIDE SEQUENCE [LARGE SCALE GENOMIC DNA]</scope>
    <source>
        <strain evidence="8 9">DSM 25799</strain>
    </source>
</reference>
<dbReference type="Gene3D" id="3.30.70.330">
    <property type="match status" value="1"/>
</dbReference>
<keyword evidence="4 6" id="KW-0689">Ribosomal protein</keyword>
<dbReference type="Proteomes" id="UP000539953">
    <property type="component" value="Unassembled WGS sequence"/>
</dbReference>
<dbReference type="FunFam" id="3.30.70.330:FF:000001">
    <property type="entry name" value="50S ribosomal protein L23"/>
    <property type="match status" value="1"/>
</dbReference>
<organism evidence="8 9">
    <name type="scientific">Catenisphaera adipataccumulans</name>
    <dbReference type="NCBI Taxonomy" id="700500"/>
    <lineage>
        <taxon>Bacteria</taxon>
        <taxon>Bacillati</taxon>
        <taxon>Bacillota</taxon>
        <taxon>Erysipelotrichia</taxon>
        <taxon>Erysipelotrichales</taxon>
        <taxon>Erysipelotrichaceae</taxon>
        <taxon>Catenisphaera</taxon>
    </lineage>
</organism>
<dbReference type="GO" id="GO:0005840">
    <property type="term" value="C:ribosome"/>
    <property type="evidence" value="ECO:0007669"/>
    <property type="project" value="UniProtKB-KW"/>
</dbReference>
<comment type="caution">
    <text evidence="8">The sequence shown here is derived from an EMBL/GenBank/DDBJ whole genome shotgun (WGS) entry which is preliminary data.</text>
</comment>